<evidence type="ECO:0000256" key="9">
    <source>
        <dbReference type="ARBA" id="ARBA00022723"/>
    </source>
</evidence>
<evidence type="ECO:0000256" key="15">
    <source>
        <dbReference type="ARBA" id="ARBA00048567"/>
    </source>
</evidence>
<dbReference type="PANTHER" id="PTHR21087:SF16">
    <property type="entry name" value="SHIKIMATE KINASE 1, CHLOROPLASTIC"/>
    <property type="match status" value="1"/>
</dbReference>
<organism evidence="17 18">
    <name type="scientific">Klebsiella variicola</name>
    <dbReference type="NCBI Taxonomy" id="244366"/>
    <lineage>
        <taxon>Bacteria</taxon>
        <taxon>Pseudomonadati</taxon>
        <taxon>Pseudomonadota</taxon>
        <taxon>Gammaproteobacteria</taxon>
        <taxon>Enterobacterales</taxon>
        <taxon>Enterobacteriaceae</taxon>
        <taxon>Klebsiella/Raoultella group</taxon>
        <taxon>Klebsiella</taxon>
        <taxon>Klebsiella pneumoniae complex</taxon>
    </lineage>
</organism>
<comment type="subunit">
    <text evidence="5 16">Monomer.</text>
</comment>
<evidence type="ECO:0000256" key="8">
    <source>
        <dbReference type="ARBA" id="ARBA00022679"/>
    </source>
</evidence>
<dbReference type="Gene3D" id="3.40.50.300">
    <property type="entry name" value="P-loop containing nucleotide triphosphate hydrolases"/>
    <property type="match status" value="1"/>
</dbReference>
<dbReference type="AlphaFoldDB" id="A0A7H4M8V2"/>
<evidence type="ECO:0000256" key="16">
    <source>
        <dbReference type="HAMAP-Rule" id="MF_00109"/>
    </source>
</evidence>
<keyword evidence="10 16" id="KW-0547">Nucleotide-binding</keyword>
<evidence type="ECO:0000256" key="2">
    <source>
        <dbReference type="ARBA" id="ARBA00004496"/>
    </source>
</evidence>
<dbReference type="PANTHER" id="PTHR21087">
    <property type="entry name" value="SHIKIMATE KINASE"/>
    <property type="match status" value="1"/>
</dbReference>
<accession>A0A7H4M8V2</accession>
<dbReference type="GO" id="GO:0005829">
    <property type="term" value="C:cytosol"/>
    <property type="evidence" value="ECO:0007669"/>
    <property type="project" value="TreeGrafter"/>
</dbReference>
<keyword evidence="6 16" id="KW-0963">Cytoplasm</keyword>
<dbReference type="EMBL" id="UGKR01000003">
    <property type="protein sequence ID" value="STS86752.1"/>
    <property type="molecule type" value="Genomic_DNA"/>
</dbReference>
<dbReference type="PROSITE" id="PS01128">
    <property type="entry name" value="SHIKIMATE_KINASE"/>
    <property type="match status" value="1"/>
</dbReference>
<name>A0A7H4M8V2_KLEVA</name>
<evidence type="ECO:0000256" key="3">
    <source>
        <dbReference type="ARBA" id="ARBA00004842"/>
    </source>
</evidence>
<dbReference type="GO" id="GO:0000287">
    <property type="term" value="F:magnesium ion binding"/>
    <property type="evidence" value="ECO:0007669"/>
    <property type="project" value="UniProtKB-UniRule"/>
</dbReference>
<keyword evidence="12 16" id="KW-0067">ATP-binding</keyword>
<evidence type="ECO:0000256" key="6">
    <source>
        <dbReference type="ARBA" id="ARBA00022490"/>
    </source>
</evidence>
<feature type="binding site" evidence="16">
    <location>
        <position position="243"/>
    </location>
    <ligand>
        <name>ATP</name>
        <dbReference type="ChEBI" id="CHEBI:30616"/>
    </ligand>
</feature>
<proteinExistence type="inferred from homology"/>
<dbReference type="Pfam" id="PF01202">
    <property type="entry name" value="SKI"/>
    <property type="match status" value="1"/>
</dbReference>
<dbReference type="FunFam" id="3.40.50.300:FF:000099">
    <property type="entry name" value="Shikimate kinase 1"/>
    <property type="match status" value="1"/>
</dbReference>
<evidence type="ECO:0000256" key="13">
    <source>
        <dbReference type="ARBA" id="ARBA00022842"/>
    </source>
</evidence>
<comment type="subcellular location">
    <subcellularLocation>
        <location evidence="2 16">Cytoplasm</location>
    </subcellularLocation>
</comment>
<evidence type="ECO:0000256" key="12">
    <source>
        <dbReference type="ARBA" id="ARBA00022840"/>
    </source>
</evidence>
<dbReference type="GO" id="GO:0004765">
    <property type="term" value="F:shikimate kinase activity"/>
    <property type="evidence" value="ECO:0007669"/>
    <property type="project" value="UniProtKB-UniRule"/>
</dbReference>
<keyword evidence="9 16" id="KW-0479">Metal-binding</keyword>
<dbReference type="NCBIfam" id="NF003456">
    <property type="entry name" value="PRK05057.1"/>
    <property type="match status" value="1"/>
</dbReference>
<sequence length="259" mass="29098">MLNTFQVFDVRTDLAYKGYRFESRVRHQSSLYCPAILFSCQTSRSIEIIFSLTLALLHMRFSSCPAALGVCEAGLSLTNSLSSTEKMAEKRNIFLVGPMGAGKSTIGRQLAQQLNMEFYDSDQEIEKRTGADVGWVFDVEGEEGFRDREEKIINELTEKQGIVLATGGGSVKSRETRNRLSARGVVVYLETTIEKQLARTQRDKKRPLLQVDAPPREVLEALADERNPLYEEIADVTIRTDDQSAKVVANQIIHMLESN</sequence>
<reference evidence="17 18" key="1">
    <citation type="submission" date="2018-06" db="EMBL/GenBank/DDBJ databases">
        <authorList>
            <consortium name="Pathogen Informatics"/>
            <person name="Doyle S."/>
        </authorList>
    </citation>
    <scope>NUCLEOTIDE SEQUENCE [LARGE SCALE GENOMIC DNA]</scope>
    <source>
        <strain evidence="17 18">NCTC9177</strain>
    </source>
</reference>
<comment type="caution">
    <text evidence="17">The sequence shown here is derived from an EMBL/GenBank/DDBJ whole genome shotgun (WGS) entry which is preliminary data.</text>
</comment>
<feature type="binding site" evidence="16">
    <location>
        <position position="168"/>
    </location>
    <ligand>
        <name>substrate</name>
    </ligand>
</feature>
<dbReference type="PRINTS" id="PR01100">
    <property type="entry name" value="SHIKIMTKNASE"/>
</dbReference>
<gene>
    <name evidence="16 17" type="primary">aroK</name>
    <name evidence="17" type="ORF">NCTC9177_00522</name>
</gene>
<evidence type="ECO:0000256" key="1">
    <source>
        <dbReference type="ARBA" id="ARBA00002641"/>
    </source>
</evidence>
<dbReference type="EC" id="2.7.1.71" evidence="16"/>
<comment type="cofactor">
    <cofactor evidence="16">
        <name>Mg(2+)</name>
        <dbReference type="ChEBI" id="CHEBI:18420"/>
    </cofactor>
    <text evidence="16">Binds 1 Mg(2+) ion per subunit.</text>
</comment>
<keyword evidence="7 16" id="KW-0028">Amino-acid biosynthesis</keyword>
<evidence type="ECO:0000313" key="17">
    <source>
        <dbReference type="EMBL" id="STS86752.1"/>
    </source>
</evidence>
<evidence type="ECO:0000256" key="5">
    <source>
        <dbReference type="ARBA" id="ARBA00011245"/>
    </source>
</evidence>
<feature type="binding site" evidence="16">
    <location>
        <position position="104"/>
    </location>
    <ligand>
        <name>Mg(2+)</name>
        <dbReference type="ChEBI" id="CHEBI:18420"/>
    </ligand>
</feature>
<evidence type="ECO:0000256" key="10">
    <source>
        <dbReference type="ARBA" id="ARBA00022741"/>
    </source>
</evidence>
<evidence type="ECO:0000256" key="7">
    <source>
        <dbReference type="ARBA" id="ARBA00022605"/>
    </source>
</evidence>
<comment type="similarity">
    <text evidence="4 16">Belongs to the shikimate kinase family.</text>
</comment>
<evidence type="ECO:0000256" key="11">
    <source>
        <dbReference type="ARBA" id="ARBA00022777"/>
    </source>
</evidence>
<feature type="binding site" evidence="16">
    <location>
        <position position="146"/>
    </location>
    <ligand>
        <name>substrate</name>
    </ligand>
</feature>
<dbReference type="InterPro" id="IPR027417">
    <property type="entry name" value="P-loop_NTPase"/>
</dbReference>
<feature type="binding site" evidence="16">
    <location>
        <position position="226"/>
    </location>
    <ligand>
        <name>substrate</name>
    </ligand>
</feature>
<dbReference type="Proteomes" id="UP000254545">
    <property type="component" value="Unassembled WGS sequence"/>
</dbReference>
<evidence type="ECO:0000256" key="4">
    <source>
        <dbReference type="ARBA" id="ARBA00006997"/>
    </source>
</evidence>
<dbReference type="GO" id="GO:0009073">
    <property type="term" value="P:aromatic amino acid family biosynthetic process"/>
    <property type="evidence" value="ECO:0007669"/>
    <property type="project" value="UniProtKB-KW"/>
</dbReference>
<dbReference type="CDD" id="cd00464">
    <property type="entry name" value="SK"/>
    <property type="match status" value="1"/>
</dbReference>
<protein>
    <recommendedName>
        <fullName evidence="16">Shikimate kinase 1</fullName>
        <shortName evidence="16">SK 1</shortName>
        <ecNumber evidence="16">2.7.1.71</ecNumber>
    </recommendedName>
</protein>
<keyword evidence="11 16" id="KW-0418">Kinase</keyword>
<feature type="binding site" evidence="16">
    <location>
        <position position="206"/>
    </location>
    <ligand>
        <name>ATP</name>
        <dbReference type="ChEBI" id="CHEBI:30616"/>
    </ligand>
</feature>
<comment type="function">
    <text evidence="1 16">Catalyzes the specific phosphorylation of the 3-hydroxyl group of shikimic acid using ATP as a cosubstrate.</text>
</comment>
<comment type="pathway">
    <text evidence="3 16">Metabolic intermediate biosynthesis; chorismate biosynthesis; chorismate from D-erythrose 4-phosphate and phosphoenolpyruvate: step 5/7.</text>
</comment>
<feature type="binding site" evidence="16">
    <location>
        <position position="122"/>
    </location>
    <ligand>
        <name>substrate</name>
    </ligand>
</feature>
<feature type="binding site" evidence="16">
    <location>
        <begin position="100"/>
        <end position="105"/>
    </location>
    <ligand>
        <name>ATP</name>
        <dbReference type="ChEBI" id="CHEBI:30616"/>
    </ligand>
</feature>
<dbReference type="UniPathway" id="UPA00053">
    <property type="reaction ID" value="UER00088"/>
</dbReference>
<evidence type="ECO:0000256" key="14">
    <source>
        <dbReference type="ARBA" id="ARBA00023141"/>
    </source>
</evidence>
<dbReference type="SUPFAM" id="SSF52540">
    <property type="entry name" value="P-loop containing nucleoside triphosphate hydrolases"/>
    <property type="match status" value="1"/>
</dbReference>
<dbReference type="GO" id="GO:0009423">
    <property type="term" value="P:chorismate biosynthetic process"/>
    <property type="evidence" value="ECO:0007669"/>
    <property type="project" value="UniProtKB-UniRule"/>
</dbReference>
<comment type="catalytic activity">
    <reaction evidence="15 16">
        <text>shikimate + ATP = 3-phosphoshikimate + ADP + H(+)</text>
        <dbReference type="Rhea" id="RHEA:13121"/>
        <dbReference type="ChEBI" id="CHEBI:15378"/>
        <dbReference type="ChEBI" id="CHEBI:30616"/>
        <dbReference type="ChEBI" id="CHEBI:36208"/>
        <dbReference type="ChEBI" id="CHEBI:145989"/>
        <dbReference type="ChEBI" id="CHEBI:456216"/>
        <dbReference type="EC" id="2.7.1.71"/>
    </reaction>
</comment>
<dbReference type="InterPro" id="IPR031322">
    <property type="entry name" value="Shikimate/glucono_kinase"/>
</dbReference>
<dbReference type="InterPro" id="IPR000623">
    <property type="entry name" value="Shikimate_kinase/TSH1"/>
</dbReference>
<dbReference type="GO" id="GO:0005524">
    <property type="term" value="F:ATP binding"/>
    <property type="evidence" value="ECO:0007669"/>
    <property type="project" value="UniProtKB-UniRule"/>
</dbReference>
<dbReference type="HAMAP" id="MF_00109">
    <property type="entry name" value="Shikimate_kinase"/>
    <property type="match status" value="1"/>
</dbReference>
<dbReference type="GO" id="GO:0008652">
    <property type="term" value="P:amino acid biosynthetic process"/>
    <property type="evidence" value="ECO:0007669"/>
    <property type="project" value="UniProtKB-KW"/>
</dbReference>
<keyword evidence="13 16" id="KW-0460">Magnesium</keyword>
<keyword evidence="8 16" id="KW-0808">Transferase</keyword>
<evidence type="ECO:0000313" key="18">
    <source>
        <dbReference type="Proteomes" id="UP000254545"/>
    </source>
</evidence>
<dbReference type="InterPro" id="IPR023000">
    <property type="entry name" value="Shikimate_kinase_CS"/>
</dbReference>
<keyword evidence="14 16" id="KW-0057">Aromatic amino acid biosynthesis</keyword>